<dbReference type="STRING" id="180498.A0A067KCB9"/>
<dbReference type="AlphaFoldDB" id="A0A067KCB9"/>
<dbReference type="SMART" id="SM00356">
    <property type="entry name" value="ZnF_C3H1"/>
    <property type="match status" value="3"/>
</dbReference>
<dbReference type="InterPro" id="IPR041367">
    <property type="entry name" value="Znf-CCCH_4"/>
</dbReference>
<feature type="domain" description="C3H1-type" evidence="7">
    <location>
        <begin position="510"/>
        <end position="536"/>
    </location>
</feature>
<name>A0A067KCB9_JATCU</name>
<feature type="compositionally biased region" description="Low complexity" evidence="6">
    <location>
        <begin position="400"/>
        <end position="409"/>
    </location>
</feature>
<dbReference type="Proteomes" id="UP000027138">
    <property type="component" value="Unassembled WGS sequence"/>
</dbReference>
<dbReference type="InterPro" id="IPR036855">
    <property type="entry name" value="Znf_CCCH_sf"/>
</dbReference>
<evidence type="ECO:0000256" key="5">
    <source>
        <dbReference type="PROSITE-ProRule" id="PRU00723"/>
    </source>
</evidence>
<keyword evidence="2" id="KW-0677">Repeat</keyword>
<dbReference type="GO" id="GO:0005634">
    <property type="term" value="C:nucleus"/>
    <property type="evidence" value="ECO:0007669"/>
    <property type="project" value="TreeGrafter"/>
</dbReference>
<feature type="domain" description="C3H1-type" evidence="7">
    <location>
        <begin position="539"/>
        <end position="562"/>
    </location>
</feature>
<evidence type="ECO:0000256" key="6">
    <source>
        <dbReference type="SAM" id="MobiDB-lite"/>
    </source>
</evidence>
<dbReference type="PANTHER" id="PTHR13119:SF12">
    <property type="entry name" value="PROTEIN SUPPRESSOR OF SABLE"/>
    <property type="match status" value="1"/>
</dbReference>
<feature type="zinc finger region" description="C3H1-type" evidence="5">
    <location>
        <begin position="539"/>
        <end position="562"/>
    </location>
</feature>
<dbReference type="OrthoDB" id="411372at2759"/>
<organism evidence="8 9">
    <name type="scientific">Jatropha curcas</name>
    <name type="common">Barbados nut</name>
    <dbReference type="NCBI Taxonomy" id="180498"/>
    <lineage>
        <taxon>Eukaryota</taxon>
        <taxon>Viridiplantae</taxon>
        <taxon>Streptophyta</taxon>
        <taxon>Embryophyta</taxon>
        <taxon>Tracheophyta</taxon>
        <taxon>Spermatophyta</taxon>
        <taxon>Magnoliopsida</taxon>
        <taxon>eudicotyledons</taxon>
        <taxon>Gunneridae</taxon>
        <taxon>Pentapetalae</taxon>
        <taxon>rosids</taxon>
        <taxon>fabids</taxon>
        <taxon>Malpighiales</taxon>
        <taxon>Euphorbiaceae</taxon>
        <taxon>Crotonoideae</taxon>
        <taxon>Jatropheae</taxon>
        <taxon>Jatropha</taxon>
    </lineage>
</organism>
<dbReference type="InterPro" id="IPR045124">
    <property type="entry name" value="Su(sable)-like"/>
</dbReference>
<dbReference type="GO" id="GO:0045892">
    <property type="term" value="P:negative regulation of DNA-templated transcription"/>
    <property type="evidence" value="ECO:0007669"/>
    <property type="project" value="InterPro"/>
</dbReference>
<evidence type="ECO:0000313" key="9">
    <source>
        <dbReference type="Proteomes" id="UP000027138"/>
    </source>
</evidence>
<feature type="domain" description="C3H1-type" evidence="7">
    <location>
        <begin position="480"/>
        <end position="507"/>
    </location>
</feature>
<feature type="compositionally biased region" description="Polar residues" evidence="6">
    <location>
        <begin position="785"/>
        <end position="806"/>
    </location>
</feature>
<dbReference type="EMBL" id="KK914539">
    <property type="protein sequence ID" value="KDP33861.1"/>
    <property type="molecule type" value="Genomic_DNA"/>
</dbReference>
<protein>
    <recommendedName>
        <fullName evidence="7">C3H1-type domain-containing protein</fullName>
    </recommendedName>
</protein>
<feature type="zinc finger region" description="C3H1-type" evidence="5">
    <location>
        <begin position="480"/>
        <end position="507"/>
    </location>
</feature>
<dbReference type="Pfam" id="PF18044">
    <property type="entry name" value="zf-CCCH_4"/>
    <property type="match status" value="1"/>
</dbReference>
<proteinExistence type="predicted"/>
<keyword evidence="9" id="KW-1185">Reference proteome</keyword>
<dbReference type="GO" id="GO:0008270">
    <property type="term" value="F:zinc ion binding"/>
    <property type="evidence" value="ECO:0007669"/>
    <property type="project" value="UniProtKB-KW"/>
</dbReference>
<dbReference type="Gene3D" id="2.30.30.1190">
    <property type="match status" value="1"/>
</dbReference>
<feature type="compositionally biased region" description="Basic residues" evidence="6">
    <location>
        <begin position="449"/>
        <end position="462"/>
    </location>
</feature>
<keyword evidence="1 5" id="KW-0479">Metal-binding</keyword>
<reference evidence="8 9" key="1">
    <citation type="journal article" date="2014" name="PLoS ONE">
        <title>Global Analysis of Gene Expression Profiles in Physic Nut (Jatropha curcas L.) Seedlings Exposed to Salt Stress.</title>
        <authorList>
            <person name="Zhang L."/>
            <person name="Zhang C."/>
            <person name="Wu P."/>
            <person name="Chen Y."/>
            <person name="Li M."/>
            <person name="Jiang H."/>
            <person name="Wu G."/>
        </authorList>
    </citation>
    <scope>NUCLEOTIDE SEQUENCE [LARGE SCALE GENOMIC DNA]</scope>
    <source>
        <strain evidence="9">cv. GZQX0401</strain>
        <tissue evidence="8">Young leaves</tissue>
    </source>
</reference>
<feature type="compositionally biased region" description="Basic and acidic residues" evidence="6">
    <location>
        <begin position="373"/>
        <end position="389"/>
    </location>
</feature>
<keyword evidence="3 5" id="KW-0863">Zinc-finger</keyword>
<dbReference type="GO" id="GO:0003723">
    <property type="term" value="F:RNA binding"/>
    <property type="evidence" value="ECO:0007669"/>
    <property type="project" value="InterPro"/>
</dbReference>
<sequence length="945" mass="102769">MQMRGQSFQVLEMEKPHIETPKSPFAFSSHRKSHLKSETYHTLVRILSQCYKHPELCEPAPPPQQLRTDDQSNEQGGASEKVVCENIELATPSEMDHNNSSTRNSLSVNDKFDSVGLHDNTFSDTQLVISEIENIMRIEEGDHRSKQNDGTNETDLQDQGFGELQHFLMDELEHLMKGDEEVSSDKNCNFTMTSLGGNLNQSHSEAVALSNDREHLDLQAIVMEECEVTGQQQVDKGCSSRKILEIIDSSLDTSVASAVSKLTDNSDDRTSVLTTNELEANHEMQKKDMESGKPVCTSITVGSPNHVIEDAEVEEGQVSGEFEVNGKLIDVFSEDIAASQEQKKQLAEEVRNEMVHKRKVVVYEDPIFAEESHGFKKQKKGSETKETKKGSRTKGKKKGNTGSNNLGLSAKKSDQNTTLSQGIIRKEKLPQDAGLCNKQKRGTPSEQKKVKKKEAKRKKRAQKNRELGVKRLKLRPVEKPKTVIYCRHYINGRCYEGEKCKFSHDTIPVTKSMPCSHFVHRMCLKGDDCPFDHELSKYPCTNYVTTGSCSRGEGCMFSHKLPLKDDLPSNSNACTPELKPASLMSISNCKKQLDSGGTSHNTIKASPDSVGNISRKNPEQNLAKSVPSAPVPVPKGIRFFSAGKSCVTKSNPSALGGSAVTRNEGFKAGCQTDQNASGTVQISNEIPRGTPAVVTPKGINFLSFGKPPSGFSSTRKLTSNTGAKLSLPNNFSVIKRSISHINLGNSIQASNETSQSVSNTSPWLNKMLQTEFAMETQKSKILSFGESSTDGPKSTTQGSLPSSSATCVGRSAQASEIAPNKCENSSAISQERSISPLGLGHSADYSAPACLKNTPNSVQKALISTLAFAAKVESGMKMKQSTNGAIAVDSGVGKETAMAKALLDKIQLAAAALADSPMVSLPNPSLFPDNMEVYLPENVALLSAS</sequence>
<feature type="region of interest" description="Disordered" evidence="6">
    <location>
        <begin position="373"/>
        <end position="469"/>
    </location>
</feature>
<feature type="zinc finger region" description="C3H1-type" evidence="5">
    <location>
        <begin position="510"/>
        <end position="536"/>
    </location>
</feature>
<evidence type="ECO:0000256" key="4">
    <source>
        <dbReference type="ARBA" id="ARBA00022833"/>
    </source>
</evidence>
<evidence type="ECO:0000256" key="1">
    <source>
        <dbReference type="ARBA" id="ARBA00022723"/>
    </source>
</evidence>
<dbReference type="Gene3D" id="4.10.1000.10">
    <property type="entry name" value="Zinc finger, CCCH-type"/>
    <property type="match status" value="1"/>
</dbReference>
<gene>
    <name evidence="8" type="ORF">JCGZ_07432</name>
</gene>
<evidence type="ECO:0000256" key="3">
    <source>
        <dbReference type="ARBA" id="ARBA00022771"/>
    </source>
</evidence>
<evidence type="ECO:0000313" key="8">
    <source>
        <dbReference type="EMBL" id="KDP33861.1"/>
    </source>
</evidence>
<dbReference type="Pfam" id="PF14608">
    <property type="entry name" value="zf-CCCH_2"/>
    <property type="match status" value="2"/>
</dbReference>
<dbReference type="SUPFAM" id="SSF90229">
    <property type="entry name" value="CCCH zinc finger"/>
    <property type="match status" value="2"/>
</dbReference>
<keyword evidence="4 5" id="KW-0862">Zinc</keyword>
<dbReference type="InterPro" id="IPR000571">
    <property type="entry name" value="Znf_CCCH"/>
</dbReference>
<dbReference type="PANTHER" id="PTHR13119">
    <property type="entry name" value="ZINC FINGER CCCH DOMAIN-CONTAINING PROTEI"/>
    <property type="match status" value="1"/>
</dbReference>
<evidence type="ECO:0000259" key="7">
    <source>
        <dbReference type="PROSITE" id="PS50103"/>
    </source>
</evidence>
<evidence type="ECO:0000256" key="2">
    <source>
        <dbReference type="ARBA" id="ARBA00022737"/>
    </source>
</evidence>
<feature type="compositionally biased region" description="Basic residues" evidence="6">
    <location>
        <begin position="390"/>
        <end position="399"/>
    </location>
</feature>
<feature type="region of interest" description="Disordered" evidence="6">
    <location>
        <begin position="784"/>
        <end position="806"/>
    </location>
</feature>
<feature type="region of interest" description="Disordered" evidence="6">
    <location>
        <begin position="58"/>
        <end position="79"/>
    </location>
</feature>
<dbReference type="PROSITE" id="PS50103">
    <property type="entry name" value="ZF_C3H1"/>
    <property type="match status" value="3"/>
</dbReference>
<accession>A0A067KCB9</accession>